<dbReference type="EMBL" id="WTPX01000049">
    <property type="protein sequence ID" value="NNJ25767.1"/>
    <property type="molecule type" value="Genomic_DNA"/>
</dbReference>
<accession>A0ABX1VCA7</accession>
<dbReference type="InterPro" id="IPR015421">
    <property type="entry name" value="PyrdxlP-dep_Trfase_major"/>
</dbReference>
<comment type="caution">
    <text evidence="4">The sequence shown here is derived from an EMBL/GenBank/DDBJ whole genome shotgun (WGS) entry which is preliminary data.</text>
</comment>
<organism evidence="4 5">
    <name type="scientific">Alienimonas chondri</name>
    <dbReference type="NCBI Taxonomy" id="2681879"/>
    <lineage>
        <taxon>Bacteria</taxon>
        <taxon>Pseudomonadati</taxon>
        <taxon>Planctomycetota</taxon>
        <taxon>Planctomycetia</taxon>
        <taxon>Planctomycetales</taxon>
        <taxon>Planctomycetaceae</taxon>
        <taxon>Alienimonas</taxon>
    </lineage>
</organism>
<dbReference type="CDD" id="cd00614">
    <property type="entry name" value="CGS_like"/>
    <property type="match status" value="1"/>
</dbReference>
<name>A0ABX1VCA7_9PLAN</name>
<dbReference type="PANTHER" id="PTHR11808:SF75">
    <property type="entry name" value="CYSTATHIONINE GAMMA-SYNTHASE"/>
    <property type="match status" value="1"/>
</dbReference>
<evidence type="ECO:0000256" key="2">
    <source>
        <dbReference type="ARBA" id="ARBA00022898"/>
    </source>
</evidence>
<dbReference type="SUPFAM" id="SSF53383">
    <property type="entry name" value="PLP-dependent transferases"/>
    <property type="match status" value="1"/>
</dbReference>
<evidence type="ECO:0000256" key="1">
    <source>
        <dbReference type="ARBA" id="ARBA00001933"/>
    </source>
</evidence>
<dbReference type="Proteomes" id="UP000609651">
    <property type="component" value="Unassembled WGS sequence"/>
</dbReference>
<dbReference type="InterPro" id="IPR015424">
    <property type="entry name" value="PyrdxlP-dep_Trfase"/>
</dbReference>
<keyword evidence="2 3" id="KW-0663">Pyridoxal phosphate</keyword>
<proteinExistence type="inferred from homology"/>
<comment type="similarity">
    <text evidence="3">Belongs to the trans-sulfuration enzymes family.</text>
</comment>
<dbReference type="PIRSF" id="PIRSF001434">
    <property type="entry name" value="CGS"/>
    <property type="match status" value="1"/>
</dbReference>
<dbReference type="EC" id="2.5.1.48" evidence="4"/>
<dbReference type="InterPro" id="IPR054542">
    <property type="entry name" value="Cys_met_metab_PP"/>
</dbReference>
<keyword evidence="5" id="KW-1185">Reference proteome</keyword>
<evidence type="ECO:0000256" key="3">
    <source>
        <dbReference type="RuleBase" id="RU362118"/>
    </source>
</evidence>
<dbReference type="PROSITE" id="PS00868">
    <property type="entry name" value="CYS_MET_METAB_PP"/>
    <property type="match status" value="1"/>
</dbReference>
<comment type="cofactor">
    <cofactor evidence="1 3">
        <name>pyridoxal 5'-phosphate</name>
        <dbReference type="ChEBI" id="CHEBI:597326"/>
    </cofactor>
</comment>
<dbReference type="Pfam" id="PF01053">
    <property type="entry name" value="Cys_Met_Meta_PP"/>
    <property type="match status" value="1"/>
</dbReference>
<dbReference type="Gene3D" id="3.90.1150.10">
    <property type="entry name" value="Aspartate Aminotransferase, domain 1"/>
    <property type="match status" value="1"/>
</dbReference>
<sequence length="402" mass="43400">MADSAPHTNPPAGRDYSAYGFDSRAVHTGVDKDGQYRSATTPIYPTSTFVWDDVRTNRGYDYTRSANPTRRALEENIASLCGGVDCRVTCSGMAAVDLATMLLNSGDHLIAGRDIYGGTYRLLHDVLPTRGVRVSFVDLSDEEEVKAAVTENTRALWIETPSNPLMNVHDVRALVALAKDRGLFTIADNTFLSPALQRPIEMGVDVEVHSTTKYINGHSDVIAGAVVTGSEEYAKGIAFACNACGLGGSPFDCWLTLRGVKTLGVRMQKHEENAHKVAQFLQDHPAVERVYYPGLSHHPGHELAKSQQDGFGAMISFETAGDAKFAQDTLTGTKLVMLAESLGGIESLWQYPWLMSHASMSEEARRAGGITEHLIRLSIGIEDADDLIADIGGALEAASANA</sequence>
<dbReference type="InterPro" id="IPR015422">
    <property type="entry name" value="PyrdxlP-dep_Trfase_small"/>
</dbReference>
<gene>
    <name evidence="4" type="primary">metB</name>
    <name evidence="4" type="ORF">LzC2_18410</name>
</gene>
<evidence type="ECO:0000313" key="5">
    <source>
        <dbReference type="Proteomes" id="UP000609651"/>
    </source>
</evidence>
<protein>
    <submittedName>
        <fullName evidence="4">Cystathionine gamma-synthase</fullName>
        <ecNumber evidence="4">2.5.1.48</ecNumber>
    </submittedName>
</protein>
<reference evidence="4 5" key="1">
    <citation type="journal article" date="2020" name="Syst. Appl. Microbiol.">
        <title>Alienimonas chondri sp. nov., a novel planctomycete isolated from the biofilm of the red alga Chondrus crispus.</title>
        <authorList>
            <person name="Vitorino I."/>
            <person name="Albuquerque L."/>
            <person name="Wiegand S."/>
            <person name="Kallscheuer N."/>
            <person name="da Costa M.S."/>
            <person name="Lobo-da-Cunha A."/>
            <person name="Jogler C."/>
            <person name="Lage O.M."/>
        </authorList>
    </citation>
    <scope>NUCLEOTIDE SEQUENCE [LARGE SCALE GENOMIC DNA]</scope>
    <source>
        <strain evidence="4 5">LzC2</strain>
    </source>
</reference>
<dbReference type="Gene3D" id="3.40.640.10">
    <property type="entry name" value="Type I PLP-dependent aspartate aminotransferase-like (Major domain)"/>
    <property type="match status" value="1"/>
</dbReference>
<dbReference type="PANTHER" id="PTHR11808">
    <property type="entry name" value="TRANS-SULFURATION ENZYME FAMILY MEMBER"/>
    <property type="match status" value="1"/>
</dbReference>
<keyword evidence="4" id="KW-0808">Transferase</keyword>
<dbReference type="InterPro" id="IPR000277">
    <property type="entry name" value="Cys/Met-Metab_PyrdxlP-dep_enz"/>
</dbReference>
<evidence type="ECO:0000313" key="4">
    <source>
        <dbReference type="EMBL" id="NNJ25767.1"/>
    </source>
</evidence>
<dbReference type="GO" id="GO:0003962">
    <property type="term" value="F:cystathionine gamma-synthase activity"/>
    <property type="evidence" value="ECO:0007669"/>
    <property type="project" value="UniProtKB-EC"/>
</dbReference>